<protein>
    <recommendedName>
        <fullName evidence="3">snRNA-activating protein complex subunit 3</fullName>
    </recommendedName>
    <alternativeName>
        <fullName evidence="10">Small nuclear RNA-activating complex polypeptide 3</fullName>
    </alternativeName>
</protein>
<keyword evidence="5" id="KW-0238">DNA-binding</keyword>
<evidence type="ECO:0000313" key="12">
    <source>
        <dbReference type="EMBL" id="JAP65158.1"/>
    </source>
</evidence>
<name>A0A131XG97_9ACAR</name>
<dbReference type="PANTHER" id="PTHR13421">
    <property type="entry name" value="SNRNA-ACTIVATING PROTEIN COMPLEX SUBUNIT 3"/>
    <property type="match status" value="1"/>
</dbReference>
<sequence length="389" mass="44905">MDAVHEPDNRPWIGEPMSPVVFRREWTEALKGEPQSDAQNVREAVKEVMNIPESVLKTLEADCSPSTLCCGEESMDVAKLPAHCDLLTLRLQREELQKREADEAYRMKTQQHFRKLCFLSKVNCNNKKQPGEVELHEEERMPSNEVLLVVQVFKPIKMPEGMKKVRLGSQTFFFKIQAELAMPSSLSLRCLREKITCISDAAVIGDFSENPDEISDERAVELYKSGFFYIGNTFYNDMSDRSCRDYSKVIINWAKDPKRKIGPFKTADMAETTLSDLKLRLGYPYVYVHQGYCEHLVVFSDMRVLHPHDSQRMSDYPMSLKTSFPSGKRVICMLCHQSSVKWVTYKNGRVPEDPFFSCDTCFRSYNYMADKKKIGKFRASPFLDWTTIV</sequence>
<comment type="subcellular location">
    <subcellularLocation>
        <location evidence="1">Nucleus</location>
    </subcellularLocation>
</comment>
<evidence type="ECO:0000256" key="3">
    <source>
        <dbReference type="ARBA" id="ARBA00013634"/>
    </source>
</evidence>
<dbReference type="GO" id="GO:0005634">
    <property type="term" value="C:nucleus"/>
    <property type="evidence" value="ECO:0007669"/>
    <property type="project" value="UniProtKB-SubCell"/>
</dbReference>
<dbReference type="GO" id="GO:0042796">
    <property type="term" value="P:snRNA transcription by RNA polymerase III"/>
    <property type="evidence" value="ECO:0007669"/>
    <property type="project" value="TreeGrafter"/>
</dbReference>
<dbReference type="GO" id="GO:0019185">
    <property type="term" value="C:snRNA-activating protein complex"/>
    <property type="evidence" value="ECO:0007669"/>
    <property type="project" value="TreeGrafter"/>
</dbReference>
<organism evidence="12">
    <name type="scientific">Hyalomma excavatum</name>
    <dbReference type="NCBI Taxonomy" id="257692"/>
    <lineage>
        <taxon>Eukaryota</taxon>
        <taxon>Metazoa</taxon>
        <taxon>Ecdysozoa</taxon>
        <taxon>Arthropoda</taxon>
        <taxon>Chelicerata</taxon>
        <taxon>Arachnida</taxon>
        <taxon>Acari</taxon>
        <taxon>Parasitiformes</taxon>
        <taxon>Ixodida</taxon>
        <taxon>Ixodoidea</taxon>
        <taxon>Ixodidae</taxon>
        <taxon>Hyalomminae</taxon>
        <taxon>Hyalomma</taxon>
    </lineage>
</organism>
<dbReference type="GO" id="GO:0042795">
    <property type="term" value="P:snRNA transcription by RNA polymerase II"/>
    <property type="evidence" value="ECO:0007669"/>
    <property type="project" value="TreeGrafter"/>
</dbReference>
<keyword evidence="4" id="KW-0805">Transcription regulation</keyword>
<evidence type="ECO:0000256" key="6">
    <source>
        <dbReference type="ARBA" id="ARBA00023163"/>
    </source>
</evidence>
<comment type="similarity">
    <text evidence="2">Belongs to the SNAPC3/SRD2 family.</text>
</comment>
<dbReference type="EMBL" id="GEFH01003423">
    <property type="protein sequence ID" value="JAP65158.1"/>
    <property type="molecule type" value="mRNA"/>
</dbReference>
<proteinExistence type="evidence at transcript level"/>
<evidence type="ECO:0000256" key="10">
    <source>
        <dbReference type="ARBA" id="ARBA00029606"/>
    </source>
</evidence>
<comment type="subunit">
    <text evidence="9">Part of the SNAPc complex composed of 5 subunits: SNAPC1, SNAPC2, SNAPC3, SNAPC4 and SNAPC5. SNAPC3 interacts with SNAPC1.</text>
</comment>
<dbReference type="InterPro" id="IPR022042">
    <property type="entry name" value="snRNA-activating_su3"/>
</dbReference>
<dbReference type="GO" id="GO:0001006">
    <property type="term" value="F:RNA polymerase III type 3 promoter sequence-specific DNA binding"/>
    <property type="evidence" value="ECO:0007669"/>
    <property type="project" value="TreeGrafter"/>
</dbReference>
<evidence type="ECO:0000256" key="4">
    <source>
        <dbReference type="ARBA" id="ARBA00023015"/>
    </source>
</evidence>
<evidence type="ECO:0000256" key="2">
    <source>
        <dbReference type="ARBA" id="ARBA00010410"/>
    </source>
</evidence>
<reference evidence="12" key="1">
    <citation type="journal article" date="2017" name="Ticks Tick Borne Dis.">
        <title>An insight into the sialome of Hyalomma excavatum.</title>
        <authorList>
            <person name="Ribeiro J.M."/>
            <person name="Slovak M."/>
            <person name="Francischetti I.M."/>
        </authorList>
    </citation>
    <scope>NUCLEOTIDE SEQUENCE</scope>
    <source>
        <strain evidence="12">Samish</strain>
        <tissue evidence="12">Salivary glands</tissue>
    </source>
</reference>
<dbReference type="GO" id="GO:0003681">
    <property type="term" value="F:bent DNA binding"/>
    <property type="evidence" value="ECO:0007669"/>
    <property type="project" value="TreeGrafter"/>
</dbReference>
<feature type="coiled-coil region" evidence="11">
    <location>
        <begin position="84"/>
        <end position="111"/>
    </location>
</feature>
<evidence type="ECO:0000256" key="9">
    <source>
        <dbReference type="ARBA" id="ARBA00025958"/>
    </source>
</evidence>
<dbReference type="GO" id="GO:0000978">
    <property type="term" value="F:RNA polymerase II cis-regulatory region sequence-specific DNA binding"/>
    <property type="evidence" value="ECO:0007669"/>
    <property type="project" value="TreeGrafter"/>
</dbReference>
<dbReference type="PANTHER" id="PTHR13421:SF16">
    <property type="entry name" value="SNRNA-ACTIVATING PROTEIN COMPLEX SUBUNIT 3"/>
    <property type="match status" value="1"/>
</dbReference>
<dbReference type="Pfam" id="PF12251">
    <property type="entry name" value="SNAPC3"/>
    <property type="match status" value="1"/>
</dbReference>
<evidence type="ECO:0000256" key="11">
    <source>
        <dbReference type="SAM" id="Coils"/>
    </source>
</evidence>
<evidence type="ECO:0000256" key="7">
    <source>
        <dbReference type="ARBA" id="ARBA00023242"/>
    </source>
</evidence>
<evidence type="ECO:0000256" key="1">
    <source>
        <dbReference type="ARBA" id="ARBA00004123"/>
    </source>
</evidence>
<keyword evidence="7" id="KW-0539">Nucleus</keyword>
<dbReference type="AlphaFoldDB" id="A0A131XG97"/>
<keyword evidence="11" id="KW-0175">Coiled coil</keyword>
<accession>A0A131XG97</accession>
<keyword evidence="6" id="KW-0804">Transcription</keyword>
<dbReference type="GO" id="GO:0001046">
    <property type="term" value="F:core promoter sequence-specific DNA binding"/>
    <property type="evidence" value="ECO:0007669"/>
    <property type="project" value="TreeGrafter"/>
</dbReference>
<evidence type="ECO:0000256" key="8">
    <source>
        <dbReference type="ARBA" id="ARBA00025193"/>
    </source>
</evidence>
<comment type="function">
    <text evidence="8">Part of the SNAPc complex required for the transcription of both RNA polymerase II and III small-nuclear RNA genes. Binds to the proximal sequence element (PSE), a non-TATA-box basal promoter element common to these 2 types of genes. Recruits TBP and BRF2 to the U6 snRNA TATA box.</text>
</comment>
<evidence type="ECO:0000256" key="5">
    <source>
        <dbReference type="ARBA" id="ARBA00023125"/>
    </source>
</evidence>